<dbReference type="PIRSF" id="PIRSF036431">
    <property type="entry name" value="STHK_DctB"/>
    <property type="match status" value="1"/>
</dbReference>
<accession>A0A1I4LG87</accession>
<dbReference type="Gene3D" id="3.30.565.10">
    <property type="entry name" value="Histidine kinase-like ATPase, C-terminal domain"/>
    <property type="match status" value="1"/>
</dbReference>
<evidence type="ECO:0000256" key="4">
    <source>
        <dbReference type="ARBA" id="ARBA00022475"/>
    </source>
</evidence>
<evidence type="ECO:0000256" key="16">
    <source>
        <dbReference type="ARBA" id="ARBA00073143"/>
    </source>
</evidence>
<comment type="catalytic activity">
    <reaction evidence="1">
        <text>ATP + protein L-histidine = ADP + protein N-phospho-L-histidine.</text>
        <dbReference type="EC" id="2.7.13.3"/>
    </reaction>
</comment>
<dbReference type="OrthoDB" id="7568856at2"/>
<protein>
    <recommendedName>
        <fullName evidence="16">C4-dicarboxylate transport sensor protein DctB</fullName>
        <ecNumber evidence="3">2.7.13.3</ecNumber>
    </recommendedName>
</protein>
<dbReference type="InterPro" id="IPR005467">
    <property type="entry name" value="His_kinase_dom"/>
</dbReference>
<evidence type="ECO:0000256" key="9">
    <source>
        <dbReference type="ARBA" id="ARBA00022741"/>
    </source>
</evidence>
<keyword evidence="12" id="KW-1133">Transmembrane helix</keyword>
<evidence type="ECO:0000256" key="11">
    <source>
        <dbReference type="ARBA" id="ARBA00022840"/>
    </source>
</evidence>
<keyword evidence="7" id="KW-0808">Transferase</keyword>
<dbReference type="PROSITE" id="PS50109">
    <property type="entry name" value="HIS_KIN"/>
    <property type="match status" value="1"/>
</dbReference>
<sequence>MRTWIRHRAAILALFLLALAVVAGGVWRFGYGQALDQLARRGEADLALAADRLTAQLQRYQELAVLLSEHPYLVALSWGQGDVGTAKALLLEAADKTAALDLVYAAADGRVITSAHGRFEQDGRINGAPYFERALQGALGAHHEVDPRFGRRAFYFASPNFGPDGRVSGVLIVVVDIENVEENWRGDRPAVFFVDDAGEVFISNRSELLFWQRRGGDVGLVPPEGYAPPFVQFFRAGHELWRLDWGPYLPKRGIHIVQDLPVIEMRGEALVDVAPALRLAGLQAAAVGAAMMVFGLFLWQAIERRRVLAEANAVLEERVEERTAELSETNIALRHEITEREEAEAALKKAQADLVQAGKLSALGQMSAGISHELNQPLMAIQSFAENGARFMERGKPEKAEENLGKIAQMATRMARIIKNLRAFARNESEPMGKVDLVSVINQAVELTEPRVRQAGVILHWDADQAPQGVFALGGEVRLGQVFVNLINNAVDAMADAPRKQIEISLEVGPRLSVAVRDTGPGIAEPDRIFDPFYSTKAVGSSEGMGLGLSISYGLVQSFGGNIRGTNAPDGGAVFTVELDYWKEDKVA</sequence>
<dbReference type="GO" id="GO:0005886">
    <property type="term" value="C:plasma membrane"/>
    <property type="evidence" value="ECO:0007669"/>
    <property type="project" value="UniProtKB-SubCell"/>
</dbReference>
<dbReference type="Gene3D" id="1.10.287.130">
    <property type="match status" value="1"/>
</dbReference>
<evidence type="ECO:0000256" key="14">
    <source>
        <dbReference type="ARBA" id="ARBA00023136"/>
    </source>
</evidence>
<evidence type="ECO:0000256" key="10">
    <source>
        <dbReference type="ARBA" id="ARBA00022777"/>
    </source>
</evidence>
<dbReference type="PANTHER" id="PTHR43065:SF46">
    <property type="entry name" value="C4-DICARBOXYLATE TRANSPORT SENSOR PROTEIN DCTB"/>
    <property type="match status" value="1"/>
</dbReference>
<evidence type="ECO:0000256" key="8">
    <source>
        <dbReference type="ARBA" id="ARBA00022692"/>
    </source>
</evidence>
<dbReference type="CDD" id="cd00082">
    <property type="entry name" value="HisKA"/>
    <property type="match status" value="1"/>
</dbReference>
<dbReference type="InterPro" id="IPR004358">
    <property type="entry name" value="Sig_transdc_His_kin-like_C"/>
</dbReference>
<evidence type="ECO:0000256" key="3">
    <source>
        <dbReference type="ARBA" id="ARBA00012438"/>
    </source>
</evidence>
<keyword evidence="17" id="KW-0175">Coiled coil</keyword>
<keyword evidence="11" id="KW-0067">ATP-binding</keyword>
<keyword evidence="10 19" id="KW-0418">Kinase</keyword>
<evidence type="ECO:0000256" key="6">
    <source>
        <dbReference type="ARBA" id="ARBA00022553"/>
    </source>
</evidence>
<dbReference type="PANTHER" id="PTHR43065">
    <property type="entry name" value="SENSOR HISTIDINE KINASE"/>
    <property type="match status" value="1"/>
</dbReference>
<evidence type="ECO:0000313" key="20">
    <source>
        <dbReference type="Proteomes" id="UP000199144"/>
    </source>
</evidence>
<evidence type="ECO:0000256" key="1">
    <source>
        <dbReference type="ARBA" id="ARBA00000085"/>
    </source>
</evidence>
<evidence type="ECO:0000256" key="12">
    <source>
        <dbReference type="ARBA" id="ARBA00022989"/>
    </source>
</evidence>
<keyword evidence="13" id="KW-0902">Two-component regulatory system</keyword>
<dbReference type="GO" id="GO:0005524">
    <property type="term" value="F:ATP binding"/>
    <property type="evidence" value="ECO:0007669"/>
    <property type="project" value="UniProtKB-KW"/>
</dbReference>
<keyword evidence="9" id="KW-0547">Nucleotide-binding</keyword>
<keyword evidence="20" id="KW-1185">Reference proteome</keyword>
<evidence type="ECO:0000256" key="17">
    <source>
        <dbReference type="SAM" id="Coils"/>
    </source>
</evidence>
<keyword evidence="8" id="KW-0812">Transmembrane</keyword>
<evidence type="ECO:0000256" key="2">
    <source>
        <dbReference type="ARBA" id="ARBA00004429"/>
    </source>
</evidence>
<reference evidence="19 20" key="1">
    <citation type="submission" date="2016-10" db="EMBL/GenBank/DDBJ databases">
        <authorList>
            <person name="de Groot N.N."/>
        </authorList>
    </citation>
    <scope>NUCLEOTIDE SEQUENCE [LARGE SCALE GENOMIC DNA]</scope>
    <source>
        <strain evidence="19 20">DSM 15283</strain>
    </source>
</reference>
<evidence type="ECO:0000256" key="7">
    <source>
        <dbReference type="ARBA" id="ARBA00022679"/>
    </source>
</evidence>
<dbReference type="Pfam" id="PF02518">
    <property type="entry name" value="HATPase_c"/>
    <property type="match status" value="1"/>
</dbReference>
<dbReference type="InterPro" id="IPR003661">
    <property type="entry name" value="HisK_dim/P_dom"/>
</dbReference>
<evidence type="ECO:0000313" key="19">
    <source>
        <dbReference type="EMBL" id="SFL89960.1"/>
    </source>
</evidence>
<dbReference type="InterPro" id="IPR003594">
    <property type="entry name" value="HATPase_dom"/>
</dbReference>
<dbReference type="InterPro" id="IPR017055">
    <property type="entry name" value="Sig_transdc_His_kinase_DctB"/>
</dbReference>
<evidence type="ECO:0000256" key="13">
    <source>
        <dbReference type="ARBA" id="ARBA00023012"/>
    </source>
</evidence>
<dbReference type="RefSeq" id="WP_093092812.1">
    <property type="nucleotide sequence ID" value="NZ_FOTQ01000002.1"/>
</dbReference>
<proteinExistence type="predicted"/>
<organism evidence="19 20">
    <name type="scientific">Shimia aestuarii</name>
    <dbReference type="NCBI Taxonomy" id="254406"/>
    <lineage>
        <taxon>Bacteria</taxon>
        <taxon>Pseudomonadati</taxon>
        <taxon>Pseudomonadota</taxon>
        <taxon>Alphaproteobacteria</taxon>
        <taxon>Rhodobacterales</taxon>
        <taxon>Roseobacteraceae</taxon>
    </lineage>
</organism>
<dbReference type="EMBL" id="FOTQ01000002">
    <property type="protein sequence ID" value="SFL89960.1"/>
    <property type="molecule type" value="Genomic_DNA"/>
</dbReference>
<dbReference type="SMART" id="SM00388">
    <property type="entry name" value="HisKA"/>
    <property type="match status" value="1"/>
</dbReference>
<gene>
    <name evidence="19" type="ORF">SAMN04488042_10274</name>
</gene>
<dbReference type="Proteomes" id="UP000199144">
    <property type="component" value="Unassembled WGS sequence"/>
</dbReference>
<evidence type="ECO:0000259" key="18">
    <source>
        <dbReference type="PROSITE" id="PS50109"/>
    </source>
</evidence>
<dbReference type="GO" id="GO:0000155">
    <property type="term" value="F:phosphorelay sensor kinase activity"/>
    <property type="evidence" value="ECO:0007669"/>
    <property type="project" value="InterPro"/>
</dbReference>
<comment type="subcellular location">
    <subcellularLocation>
        <location evidence="2">Cell inner membrane</location>
        <topology evidence="2">Multi-pass membrane protein</topology>
    </subcellularLocation>
</comment>
<keyword evidence="4" id="KW-1003">Cell membrane</keyword>
<dbReference type="EC" id="2.7.13.3" evidence="3"/>
<dbReference type="InterPro" id="IPR036097">
    <property type="entry name" value="HisK_dim/P_sf"/>
</dbReference>
<dbReference type="Gene3D" id="3.30.450.20">
    <property type="entry name" value="PAS domain"/>
    <property type="match status" value="1"/>
</dbReference>
<dbReference type="PRINTS" id="PR00344">
    <property type="entry name" value="BCTRLSENSOR"/>
</dbReference>
<dbReference type="SUPFAM" id="SSF55874">
    <property type="entry name" value="ATPase domain of HSP90 chaperone/DNA topoisomerase II/histidine kinase"/>
    <property type="match status" value="1"/>
</dbReference>
<dbReference type="AlphaFoldDB" id="A0A1I4LG87"/>
<dbReference type="SUPFAM" id="SSF47384">
    <property type="entry name" value="Homodimeric domain of signal transducing histidine kinase"/>
    <property type="match status" value="1"/>
</dbReference>
<feature type="domain" description="Histidine kinase" evidence="18">
    <location>
        <begin position="369"/>
        <end position="583"/>
    </location>
</feature>
<dbReference type="InterPro" id="IPR036890">
    <property type="entry name" value="HATPase_C_sf"/>
</dbReference>
<dbReference type="SMART" id="SM00387">
    <property type="entry name" value="HATPase_c"/>
    <property type="match status" value="1"/>
</dbReference>
<keyword evidence="6" id="KW-0597">Phosphoprotein</keyword>
<comment type="function">
    <text evidence="15">Member of the two-component regulatory system DctB/DctD involved in the transport of C4-dicarboxylates. DctB functions as a membrane-associated protein kinase that phosphorylates DctD in response to environmental signals.</text>
</comment>
<feature type="coiled-coil region" evidence="17">
    <location>
        <begin position="333"/>
        <end position="360"/>
    </location>
</feature>
<evidence type="ECO:0000256" key="15">
    <source>
        <dbReference type="ARBA" id="ARBA00059004"/>
    </source>
</evidence>
<evidence type="ECO:0000256" key="5">
    <source>
        <dbReference type="ARBA" id="ARBA00022519"/>
    </source>
</evidence>
<keyword evidence="5" id="KW-0997">Cell inner membrane</keyword>
<dbReference type="STRING" id="254406.SAMN04488042_10274"/>
<name>A0A1I4LG87_9RHOB</name>
<dbReference type="FunFam" id="1.10.287.130:FF:000049">
    <property type="entry name" value="C4-dicarboxylate transport sensor protein DctB"/>
    <property type="match status" value="1"/>
</dbReference>
<keyword evidence="14" id="KW-0472">Membrane</keyword>
<dbReference type="Pfam" id="PF00512">
    <property type="entry name" value="HisKA"/>
    <property type="match status" value="1"/>
</dbReference>